<name>A0A0B7BCC1_9EUPU</name>
<dbReference type="EMBL" id="HACG01043662">
    <property type="protein sequence ID" value="CEK90527.1"/>
    <property type="molecule type" value="Transcribed_RNA"/>
</dbReference>
<proteinExistence type="predicted"/>
<protein>
    <submittedName>
        <fullName evidence="1">Uncharacterized protein</fullName>
    </submittedName>
</protein>
<accession>A0A0B7BCC1</accession>
<reference evidence="1" key="1">
    <citation type="submission" date="2014-12" db="EMBL/GenBank/DDBJ databases">
        <title>Insight into the proteome of Arion vulgaris.</title>
        <authorList>
            <person name="Aradska J."/>
            <person name="Bulat T."/>
            <person name="Smidak R."/>
            <person name="Sarate P."/>
            <person name="Gangsoo J."/>
            <person name="Sialana F."/>
            <person name="Bilban M."/>
            <person name="Lubec G."/>
        </authorList>
    </citation>
    <scope>NUCLEOTIDE SEQUENCE</scope>
    <source>
        <tissue evidence="1">Skin</tissue>
    </source>
</reference>
<organism evidence="1">
    <name type="scientific">Arion vulgaris</name>
    <dbReference type="NCBI Taxonomy" id="1028688"/>
    <lineage>
        <taxon>Eukaryota</taxon>
        <taxon>Metazoa</taxon>
        <taxon>Spiralia</taxon>
        <taxon>Lophotrochozoa</taxon>
        <taxon>Mollusca</taxon>
        <taxon>Gastropoda</taxon>
        <taxon>Heterobranchia</taxon>
        <taxon>Euthyneura</taxon>
        <taxon>Panpulmonata</taxon>
        <taxon>Eupulmonata</taxon>
        <taxon>Stylommatophora</taxon>
        <taxon>Helicina</taxon>
        <taxon>Arionoidea</taxon>
        <taxon>Arionidae</taxon>
        <taxon>Arion</taxon>
    </lineage>
</organism>
<evidence type="ECO:0000313" key="1">
    <source>
        <dbReference type="EMBL" id="CEK90527.1"/>
    </source>
</evidence>
<sequence>MVMREDRLVDSATISGSQPMDRAGILNTLIQCVRKDDFHLKQSTSTSRLQELGVKWPEKNNIISS</sequence>
<gene>
    <name evidence="1" type="primary">ORF177311</name>
</gene>
<dbReference type="AlphaFoldDB" id="A0A0B7BCC1"/>